<comment type="caution">
    <text evidence="1">The sequence shown here is derived from an EMBL/GenBank/DDBJ whole genome shotgun (WGS) entry which is preliminary data.</text>
</comment>
<sequence>MLSKTVLATLAASLATFAIAAPVVDVEERAYGYTPSYNWGSTTTAYGATAGTACTKYEVISARGTTESQTSPYGNTATVNGILNQVSGGAHYEVVYAADSNFATGPSIGASDLVQHVNGRLSSCPNMKFVLIGYSQGAMVTVTAENNSQLPRNAVVATILYGNPYWLPGRPENSGKSDYLKRLNAARRQSFVRLPSGTALAGYGDASATGVKTPATYQSITKDYCNTGDIICTSTGSIYAHLAYSGSPQQTQAIAYATSQLHAAGI</sequence>
<proteinExistence type="predicted"/>
<evidence type="ECO:0000313" key="1">
    <source>
        <dbReference type="EMBL" id="KAJ9102455.1"/>
    </source>
</evidence>
<organism evidence="1 2">
    <name type="scientific">Naganishia friedmannii</name>
    <dbReference type="NCBI Taxonomy" id="89922"/>
    <lineage>
        <taxon>Eukaryota</taxon>
        <taxon>Fungi</taxon>
        <taxon>Dikarya</taxon>
        <taxon>Basidiomycota</taxon>
        <taxon>Agaricomycotina</taxon>
        <taxon>Tremellomycetes</taxon>
        <taxon>Filobasidiales</taxon>
        <taxon>Filobasidiaceae</taxon>
        <taxon>Naganishia</taxon>
    </lineage>
</organism>
<dbReference type="EMBL" id="JASBWT010000008">
    <property type="protein sequence ID" value="KAJ9102455.1"/>
    <property type="molecule type" value="Genomic_DNA"/>
</dbReference>
<gene>
    <name evidence="1" type="ORF">QFC21_002855</name>
</gene>
<dbReference type="Proteomes" id="UP001227268">
    <property type="component" value="Unassembled WGS sequence"/>
</dbReference>
<name>A0ACC2VTN2_9TREE</name>
<evidence type="ECO:0000313" key="2">
    <source>
        <dbReference type="Proteomes" id="UP001227268"/>
    </source>
</evidence>
<keyword evidence="2" id="KW-1185">Reference proteome</keyword>
<protein>
    <submittedName>
        <fullName evidence="1">Uncharacterized protein</fullName>
    </submittedName>
</protein>
<reference evidence="1" key="1">
    <citation type="submission" date="2023-04" db="EMBL/GenBank/DDBJ databases">
        <title>Draft Genome sequencing of Naganishia species isolated from polar environments using Oxford Nanopore Technology.</title>
        <authorList>
            <person name="Leo P."/>
            <person name="Venkateswaran K."/>
        </authorList>
    </citation>
    <scope>NUCLEOTIDE SEQUENCE</scope>
    <source>
        <strain evidence="1">MNA-CCFEE 5423</strain>
    </source>
</reference>
<accession>A0ACC2VTN2</accession>